<organism evidence="2 3">
    <name type="scientific">Pseudohalioglobus lutimaris</name>
    <dbReference type="NCBI Taxonomy" id="1737061"/>
    <lineage>
        <taxon>Bacteria</taxon>
        <taxon>Pseudomonadati</taxon>
        <taxon>Pseudomonadota</taxon>
        <taxon>Gammaproteobacteria</taxon>
        <taxon>Cellvibrionales</taxon>
        <taxon>Halieaceae</taxon>
        <taxon>Pseudohalioglobus</taxon>
    </lineage>
</organism>
<dbReference type="RefSeq" id="WP_101518401.1">
    <property type="nucleotide sequence ID" value="NZ_PKUS01000019.1"/>
</dbReference>
<dbReference type="InterPro" id="IPR019734">
    <property type="entry name" value="TPR_rpt"/>
</dbReference>
<gene>
    <name evidence="2" type="ORF">C0039_13940</name>
</gene>
<evidence type="ECO:0000313" key="3">
    <source>
        <dbReference type="Proteomes" id="UP000235005"/>
    </source>
</evidence>
<reference evidence="2 3" key="1">
    <citation type="submission" date="2018-01" db="EMBL/GenBank/DDBJ databases">
        <title>The draft genome sequence of Halioglobus lutimaris HF004.</title>
        <authorList>
            <person name="Du Z.-J."/>
            <person name="Shi M.-J."/>
        </authorList>
    </citation>
    <scope>NUCLEOTIDE SEQUENCE [LARGE SCALE GENOMIC DNA]</scope>
    <source>
        <strain evidence="2 3">HF004</strain>
    </source>
</reference>
<dbReference type="Pfam" id="PF13174">
    <property type="entry name" value="TPR_6"/>
    <property type="match status" value="2"/>
</dbReference>
<feature type="repeat" description="TPR" evidence="1">
    <location>
        <begin position="283"/>
        <end position="316"/>
    </location>
</feature>
<dbReference type="Gene3D" id="1.25.40.10">
    <property type="entry name" value="Tetratricopeptide repeat domain"/>
    <property type="match status" value="3"/>
</dbReference>
<dbReference type="PROSITE" id="PS51257">
    <property type="entry name" value="PROKAR_LIPOPROTEIN"/>
    <property type="match status" value="1"/>
</dbReference>
<comment type="caution">
    <text evidence="2">The sequence shown here is derived from an EMBL/GenBank/DDBJ whole genome shotgun (WGS) entry which is preliminary data.</text>
</comment>
<dbReference type="AlphaFoldDB" id="A0A2N5X0T2"/>
<dbReference type="Proteomes" id="UP000235005">
    <property type="component" value="Unassembled WGS sequence"/>
</dbReference>
<dbReference type="SUPFAM" id="SSF48452">
    <property type="entry name" value="TPR-like"/>
    <property type="match status" value="3"/>
</dbReference>
<dbReference type="EMBL" id="PKUS01000019">
    <property type="protein sequence ID" value="PLW68060.1"/>
    <property type="molecule type" value="Genomic_DNA"/>
</dbReference>
<feature type="repeat" description="TPR" evidence="1">
    <location>
        <begin position="583"/>
        <end position="616"/>
    </location>
</feature>
<evidence type="ECO:0000313" key="2">
    <source>
        <dbReference type="EMBL" id="PLW68060.1"/>
    </source>
</evidence>
<keyword evidence="3" id="KW-1185">Reference proteome</keyword>
<dbReference type="InterPro" id="IPR011990">
    <property type="entry name" value="TPR-like_helical_dom_sf"/>
</dbReference>
<dbReference type="OrthoDB" id="9806825at2"/>
<protein>
    <recommendedName>
        <fullName evidence="4">Tetratricopeptide repeat protein</fullName>
    </recommendedName>
</protein>
<accession>A0A2N5X0T2</accession>
<evidence type="ECO:0008006" key="4">
    <source>
        <dbReference type="Google" id="ProtNLM"/>
    </source>
</evidence>
<sequence length="930" mass="103097">MKLVPLSVLFTLALGGCSYLPELPLLGEASAPPEPTLADLQPLPVEVAEAPVPQRSLRELETAYRDVLAATRDPAVQLKVRRRLADLDMMATESESLDESTDTADYGDVIASYQALLHEYPEVAGSDQLLYQMARAHDLGGRGDEAVALMTQLSQQHPDSEHRAEAEFRKGEAYFSAARYAAAADSYQRVVRSESGGEYYTNSLYMLGWSYFKQERNEQAIEVFTTTLDTLMPADNRLEALARGDREIASDCLRVLAVMFDYRGGSDAIAATYAALGERGYQPLIYAALGELYLQQERYQDSARTYAGFIAANPTSPMAHNFQGKVIAVYQAAGFPQQVIEAKRDYVTAYSVAGPYWMAAEESARDNIRPLLAQYIDELARHYHSLAQSGEGGESRQQYLLAADYYGLYVSSFPDDARVPDMLFLLAESREAAGEYRLAISAYQEMAYLYAEHPQAPEAAYAAIIAHGNLASTLPDDQLAMIDSQLSFARVFPRDPRAPKVLGSAATALLDSALNERAALAAAELVAWQPAPAADVLLPAWLVLGHAEFARSHYLSAENAYQGALALLPEHDARREETLENLAASIYRQGEMAAAAGEHEQAAIHFARVMDAAPTSGIRLNAQYDAASNYLLAGEYVKGNALLVDFRRRYPEHALTAGIGARLVENYELTGQWRNAAEELDGITATSDDAAVQREALYLAADYYQRAGNEDLAIERYRHYAHTWKTPLAPRMEAMLILADLYAQRAEPRKRDYWLNALADAHDTGGEEQDERSLYLAASSSSELADGYYTQYLDIQLTDPLPQSLRRKRQALDLTVNAYERVNAYGVQAFGTRATYRLGDVYQKLSEELLASPRPVGLDALALEQYEILLEEQAWPFEEKAVAIHEANARRAWDGLFDPWIDQSFTALAELMPARWGKREQALTMSGEIR</sequence>
<name>A0A2N5X0T2_9GAMM</name>
<dbReference type="PROSITE" id="PS50005">
    <property type="entry name" value="TPR"/>
    <property type="match status" value="3"/>
</dbReference>
<dbReference type="SMART" id="SM00028">
    <property type="entry name" value="TPR"/>
    <property type="match status" value="7"/>
</dbReference>
<evidence type="ECO:0000256" key="1">
    <source>
        <dbReference type="PROSITE-ProRule" id="PRU00339"/>
    </source>
</evidence>
<keyword evidence="1" id="KW-0802">TPR repeat</keyword>
<proteinExistence type="predicted"/>
<feature type="repeat" description="TPR" evidence="1">
    <location>
        <begin position="538"/>
        <end position="571"/>
    </location>
</feature>